<comment type="caution">
    <text evidence="1">The sequence shown here is derived from an EMBL/GenBank/DDBJ whole genome shotgun (WGS) entry which is preliminary data.</text>
</comment>
<dbReference type="Proteomes" id="UP000806528">
    <property type="component" value="Unassembled WGS sequence"/>
</dbReference>
<organism evidence="1 2">
    <name type="scientific">Nocardiopsis coralli</name>
    <dbReference type="NCBI Taxonomy" id="2772213"/>
    <lineage>
        <taxon>Bacteria</taxon>
        <taxon>Bacillati</taxon>
        <taxon>Actinomycetota</taxon>
        <taxon>Actinomycetes</taxon>
        <taxon>Streptosporangiales</taxon>
        <taxon>Nocardiopsidaceae</taxon>
        <taxon>Nocardiopsis</taxon>
    </lineage>
</organism>
<dbReference type="InterPro" id="IPR007995">
    <property type="entry name" value="DUF742"/>
</dbReference>
<sequence length="107" mass="11909">MIRPYSLTGGRTLPSREDLPLDARVVAVPAVEEPHVDTELREILALCVRPVTVAEAAARVDLPLGVVRILLSDLLDRGLMVVDEVGTERERPSMELMRSVLDRIREL</sequence>
<dbReference type="PANTHER" id="PTHR36221:SF1">
    <property type="entry name" value="DUF742 DOMAIN-CONTAINING PROTEIN"/>
    <property type="match status" value="1"/>
</dbReference>
<reference evidence="1 2" key="1">
    <citation type="submission" date="2020-09" db="EMBL/GenBank/DDBJ databases">
        <title>Diversity and distribution of actinomycetes associated with coral in the coast of Hainan.</title>
        <authorList>
            <person name="Li F."/>
        </authorList>
    </citation>
    <scope>NUCLEOTIDE SEQUENCE [LARGE SCALE GENOMIC DNA]</scope>
    <source>
        <strain evidence="1 2">HNM0947</strain>
    </source>
</reference>
<name>A0ABR9P6H0_9ACTN</name>
<dbReference type="PANTHER" id="PTHR36221">
    <property type="entry name" value="DUF742 DOMAIN-CONTAINING PROTEIN"/>
    <property type="match status" value="1"/>
</dbReference>
<evidence type="ECO:0000313" key="1">
    <source>
        <dbReference type="EMBL" id="MBE2999441.1"/>
    </source>
</evidence>
<accession>A0ABR9P6H0</accession>
<keyword evidence="2" id="KW-1185">Reference proteome</keyword>
<protein>
    <submittedName>
        <fullName evidence="1">DUF742 domain-containing protein</fullName>
    </submittedName>
</protein>
<gene>
    <name evidence="1" type="ORF">IDM40_12100</name>
</gene>
<evidence type="ECO:0000313" key="2">
    <source>
        <dbReference type="Proteomes" id="UP000806528"/>
    </source>
</evidence>
<dbReference type="Pfam" id="PF05331">
    <property type="entry name" value="DUF742"/>
    <property type="match status" value="1"/>
</dbReference>
<proteinExistence type="predicted"/>
<dbReference type="EMBL" id="JADBGI010000009">
    <property type="protein sequence ID" value="MBE2999441.1"/>
    <property type="molecule type" value="Genomic_DNA"/>
</dbReference>